<dbReference type="VEuPathDB" id="PlasmoDB:PVPCR_0900200"/>
<dbReference type="VEuPathDB" id="PlasmoDB:PVVCY_0900240"/>
<reference evidence="2 3" key="1">
    <citation type="submission" date="2020-08" db="EMBL/GenBank/DDBJ databases">
        <authorList>
            <person name="Ramaprasad A."/>
        </authorList>
    </citation>
    <scope>NUCLEOTIDE SEQUENCE [LARGE SCALE GENOMIC DNA]</scope>
</reference>
<dbReference type="VEuPathDB" id="PlasmoDB:PVSEL_0900210"/>
<keyword evidence="1" id="KW-0812">Transmembrane</keyword>
<organism evidence="2 3">
    <name type="scientific">Plasmodium vinckei</name>
    <dbReference type="NCBI Taxonomy" id="5860"/>
    <lineage>
        <taxon>Eukaryota</taxon>
        <taxon>Sar</taxon>
        <taxon>Alveolata</taxon>
        <taxon>Apicomplexa</taxon>
        <taxon>Aconoidasida</taxon>
        <taxon>Haemosporida</taxon>
        <taxon>Plasmodiidae</taxon>
        <taxon>Plasmodium</taxon>
        <taxon>Plasmodium (Vinckeia)</taxon>
    </lineage>
</organism>
<evidence type="ECO:0000313" key="2">
    <source>
        <dbReference type="EMBL" id="CAD2103387.1"/>
    </source>
</evidence>
<evidence type="ECO:0000313" key="3">
    <source>
        <dbReference type="Proteomes" id="UP000515697"/>
    </source>
</evidence>
<keyword evidence="1" id="KW-0472">Membrane</keyword>
<gene>
    <name evidence="2" type="ORF">PVSEL_0900210</name>
</gene>
<feature type="transmembrane region" description="Helical" evidence="1">
    <location>
        <begin position="163"/>
        <end position="187"/>
    </location>
</feature>
<dbReference type="VEuPathDB" id="PlasmoDB:PVLDE_0900220"/>
<dbReference type="EMBL" id="LR865430">
    <property type="protein sequence ID" value="CAD2103387.1"/>
    <property type="molecule type" value="Genomic_DNA"/>
</dbReference>
<protein>
    <submittedName>
        <fullName evidence="2">Fam-b protein</fullName>
    </submittedName>
</protein>
<sequence>MQANSFNLNNFYESNLNFLDKHNDGNYDGDKIYTKQIIDLRETNYKYSDILSKLKDIEHDVEGLIHEITSQLEKLKKENGNNREYELTVEPNIDKRPIKKDTPLLASSYENLKEWEHSENTLNINGKHFESKYNEIISGNDYDIIKCNSEFEETYKDIMKNNALLTTVALLCLLTGGFALPLILLLIPKARYIIKKLWKLRKLSKKKLRMLE</sequence>
<name>A0A6V7SXY2_PLAVN</name>
<dbReference type="AlphaFoldDB" id="A0A6V7SXY2"/>
<dbReference type="InterPro" id="IPR006484">
    <property type="entry name" value="PYST_B"/>
</dbReference>
<dbReference type="VEuPathDB" id="PlasmoDB:PVBDA_0900240"/>
<dbReference type="Pfam" id="PF09592">
    <property type="entry name" value="DUF2031"/>
    <property type="match status" value="1"/>
</dbReference>
<evidence type="ECO:0000256" key="1">
    <source>
        <dbReference type="SAM" id="Phobius"/>
    </source>
</evidence>
<accession>A0A6V7SXY2</accession>
<dbReference type="Proteomes" id="UP000515697">
    <property type="component" value="Chromosome PVSEL_09"/>
</dbReference>
<keyword evidence="1" id="KW-1133">Transmembrane helix</keyword>
<proteinExistence type="predicted"/>